<feature type="region of interest" description="Disordered" evidence="1">
    <location>
        <begin position="107"/>
        <end position="187"/>
    </location>
</feature>
<dbReference type="AlphaFoldDB" id="A0A2R8MFK7"/>
<dbReference type="Ensembl" id="ENSCJAT00000076977.3">
    <property type="protein sequence ID" value="ENSCJAP00000058766.3"/>
    <property type="gene ID" value="ENSCJAG00000055749.2"/>
</dbReference>
<dbReference type="Proteomes" id="UP000008225">
    <property type="component" value="Chromosome 4"/>
</dbReference>
<feature type="chain" id="PRO_5035300825" evidence="2">
    <location>
        <begin position="25"/>
        <end position="187"/>
    </location>
</feature>
<feature type="region of interest" description="Disordered" evidence="1">
    <location>
        <begin position="30"/>
        <end position="65"/>
    </location>
</feature>
<dbReference type="GeneTree" id="ENSGT01050000247725"/>
<feature type="signal peptide" evidence="2">
    <location>
        <begin position="1"/>
        <end position="24"/>
    </location>
</feature>
<dbReference type="Bgee" id="ENSCJAG00000055749">
    <property type="expression patterns" value="Expressed in kidney and 5 other cell types or tissues"/>
</dbReference>
<keyword evidence="4" id="KW-1185">Reference proteome</keyword>
<evidence type="ECO:0000256" key="2">
    <source>
        <dbReference type="SAM" id="SignalP"/>
    </source>
</evidence>
<feature type="compositionally biased region" description="Gly residues" evidence="1">
    <location>
        <begin position="119"/>
        <end position="128"/>
    </location>
</feature>
<reference evidence="3" key="1">
    <citation type="submission" date="2009-03" db="EMBL/GenBank/DDBJ databases">
        <authorList>
            <person name="Warren W."/>
            <person name="Ye L."/>
            <person name="Minx P."/>
            <person name="Worley K."/>
            <person name="Gibbs R."/>
            <person name="Wilson R.K."/>
        </authorList>
    </citation>
    <scope>NUCLEOTIDE SEQUENCE [LARGE SCALE GENOMIC DNA]</scope>
</reference>
<protein>
    <submittedName>
        <fullName evidence="3">Uncharacterized protein</fullName>
    </submittedName>
</protein>
<organism evidence="3 4">
    <name type="scientific">Callithrix jacchus</name>
    <name type="common">White-tufted-ear marmoset</name>
    <name type="synonym">Simia Jacchus</name>
    <dbReference type="NCBI Taxonomy" id="9483"/>
    <lineage>
        <taxon>Eukaryota</taxon>
        <taxon>Metazoa</taxon>
        <taxon>Chordata</taxon>
        <taxon>Craniata</taxon>
        <taxon>Vertebrata</taxon>
        <taxon>Euteleostomi</taxon>
        <taxon>Mammalia</taxon>
        <taxon>Eutheria</taxon>
        <taxon>Euarchontoglires</taxon>
        <taxon>Primates</taxon>
        <taxon>Haplorrhini</taxon>
        <taxon>Platyrrhini</taxon>
        <taxon>Cebidae</taxon>
        <taxon>Callitrichinae</taxon>
        <taxon>Callithrix</taxon>
        <taxon>Callithrix</taxon>
    </lineage>
</organism>
<evidence type="ECO:0000256" key="1">
    <source>
        <dbReference type="SAM" id="MobiDB-lite"/>
    </source>
</evidence>
<reference evidence="3" key="3">
    <citation type="submission" date="2025-09" db="UniProtKB">
        <authorList>
            <consortium name="Ensembl"/>
        </authorList>
    </citation>
    <scope>IDENTIFICATION</scope>
</reference>
<keyword evidence="2" id="KW-0732">Signal</keyword>
<dbReference type="InParanoid" id="A0A2R8MFK7"/>
<evidence type="ECO:0000313" key="4">
    <source>
        <dbReference type="Proteomes" id="UP000008225"/>
    </source>
</evidence>
<evidence type="ECO:0000313" key="3">
    <source>
        <dbReference type="Ensembl" id="ENSCJAP00000058766.3"/>
    </source>
</evidence>
<sequence length="187" mass="19362">MEVVEPRTLLLLLSRSVTLTQTWAGECRVGRETASAGRSEGPAWQGRRTRGAAPGGGSGGSQPLLAPRLPLLEVFSHRRVPAQPPGAPLHLRRLRGPHAVRAVRQLRGDSQDGAAGAVDGAGGAGVLGGADTDPQGQGTDSPSEREDPAPLLQPERGRRCMAATWGPTGASSWGMTSTPTTARITSP</sequence>
<feature type="compositionally biased region" description="Polar residues" evidence="1">
    <location>
        <begin position="169"/>
        <end position="187"/>
    </location>
</feature>
<proteinExistence type="predicted"/>
<name>A0A2R8MFK7_CALJA</name>
<accession>A0A2R8MFK7</accession>
<reference evidence="3" key="2">
    <citation type="submission" date="2025-08" db="UniProtKB">
        <authorList>
            <consortium name="Ensembl"/>
        </authorList>
    </citation>
    <scope>IDENTIFICATION</scope>
</reference>
<dbReference type="STRING" id="9483.ENSCJAP00000058766"/>